<dbReference type="PANTHER" id="PTHR33109">
    <property type="entry name" value="EPIDERMAL PATTERNING FACTOR-LIKE PROTEIN 4"/>
    <property type="match status" value="1"/>
</dbReference>
<evidence type="ECO:0000256" key="2">
    <source>
        <dbReference type="ARBA" id="ARBA00008127"/>
    </source>
</evidence>
<dbReference type="OrthoDB" id="771316at2759"/>
<comment type="function">
    <text evidence="7">Controls stomatal patterning.</text>
</comment>
<reference evidence="10" key="1">
    <citation type="journal article" date="2016" name="Nat. Biotechnol.">
        <title>Sequencing wild and cultivated cassava and related species reveals extensive interspecific hybridization and genetic diversity.</title>
        <authorList>
            <person name="Bredeson J.V."/>
            <person name="Lyons J.B."/>
            <person name="Prochnik S.E."/>
            <person name="Wu G.A."/>
            <person name="Ha C.M."/>
            <person name="Edsinger-Gonzales E."/>
            <person name="Grimwood J."/>
            <person name="Schmutz J."/>
            <person name="Rabbi I.Y."/>
            <person name="Egesi C."/>
            <person name="Nauluvula P."/>
            <person name="Lebot V."/>
            <person name="Ndunguru J."/>
            <person name="Mkamilo G."/>
            <person name="Bart R.S."/>
            <person name="Setter T.L."/>
            <person name="Gleadow R.M."/>
            <person name="Kulakow P."/>
            <person name="Ferguson M.E."/>
            <person name="Rounsley S."/>
            <person name="Rokhsar D.S."/>
        </authorList>
    </citation>
    <scope>NUCLEOTIDE SEQUENCE [LARGE SCALE GENOMIC DNA]</scope>
    <source>
        <strain evidence="10">cv. AM560-2</strain>
    </source>
</reference>
<keyword evidence="4 7" id="KW-0964">Secreted</keyword>
<dbReference type="GO" id="GO:0005576">
    <property type="term" value="C:extracellular region"/>
    <property type="evidence" value="ECO:0007669"/>
    <property type="project" value="UniProtKB-SubCell"/>
</dbReference>
<comment type="subcellular location">
    <subcellularLocation>
        <location evidence="1 7">Secreted</location>
    </subcellularLocation>
</comment>
<evidence type="ECO:0000313" key="9">
    <source>
        <dbReference type="EMBL" id="OAY54933.1"/>
    </source>
</evidence>
<protein>
    <recommendedName>
        <fullName evidence="7">Epidermal patterning factor-like protein</fullName>
    </recommendedName>
</protein>
<dbReference type="Pfam" id="PF17181">
    <property type="entry name" value="EPF"/>
    <property type="match status" value="1"/>
</dbReference>
<keyword evidence="6" id="KW-1015">Disulfide bond</keyword>
<evidence type="ECO:0000313" key="10">
    <source>
        <dbReference type="Proteomes" id="UP000091857"/>
    </source>
</evidence>
<feature type="region of interest" description="Disordered" evidence="8">
    <location>
        <begin position="28"/>
        <end position="70"/>
    </location>
</feature>
<organism evidence="9 10">
    <name type="scientific">Manihot esculenta</name>
    <name type="common">Cassava</name>
    <name type="synonym">Jatropha manihot</name>
    <dbReference type="NCBI Taxonomy" id="3983"/>
    <lineage>
        <taxon>Eukaryota</taxon>
        <taxon>Viridiplantae</taxon>
        <taxon>Streptophyta</taxon>
        <taxon>Embryophyta</taxon>
        <taxon>Tracheophyta</taxon>
        <taxon>Spermatophyta</taxon>
        <taxon>Magnoliopsida</taxon>
        <taxon>eudicotyledons</taxon>
        <taxon>Gunneridae</taxon>
        <taxon>Pentapetalae</taxon>
        <taxon>rosids</taxon>
        <taxon>fabids</taxon>
        <taxon>Malpighiales</taxon>
        <taxon>Euphorbiaceae</taxon>
        <taxon>Crotonoideae</taxon>
        <taxon>Manihoteae</taxon>
        <taxon>Manihot</taxon>
    </lineage>
</organism>
<evidence type="ECO:0000256" key="1">
    <source>
        <dbReference type="ARBA" id="ARBA00004613"/>
    </source>
</evidence>
<dbReference type="PANTHER" id="PTHR33109:SF41">
    <property type="entry name" value="PROTEIN EPIDERMAL PATTERNING FACTOR 1"/>
    <property type="match status" value="1"/>
</dbReference>
<evidence type="ECO:0000256" key="4">
    <source>
        <dbReference type="ARBA" id="ARBA00022525"/>
    </source>
</evidence>
<keyword evidence="3 7" id="KW-0217">Developmental protein</keyword>
<dbReference type="EMBL" id="CM004389">
    <property type="protein sequence ID" value="OAY54933.1"/>
    <property type="molecule type" value="Genomic_DNA"/>
</dbReference>
<dbReference type="Proteomes" id="UP000091857">
    <property type="component" value="Chromosome 3"/>
</dbReference>
<dbReference type="Gramene" id="Manes.03G113700.1.v8.1">
    <property type="protein sequence ID" value="Manes.03G113700.1.v8.1.CDS"/>
    <property type="gene ID" value="Manes.03G113700.v8.1"/>
</dbReference>
<feature type="chain" id="PRO_5027140781" description="Epidermal patterning factor-like protein" evidence="7">
    <location>
        <begin position="23"/>
        <end position="133"/>
    </location>
</feature>
<keyword evidence="5 7" id="KW-0732">Signal</keyword>
<sequence>MKIISFFITAALLLIPLPAAFARTARRLPPRHDDDGEEEYPAWPTTGESGGAVGTPTSSAAEEEKKMAEKQGREVVAVEIVGSRLPDCSHACGSCRPCRLVIVSSACASLAQAAETCPVSYRCMCNHKCYPVP</sequence>
<feature type="signal peptide" evidence="7">
    <location>
        <begin position="1"/>
        <end position="22"/>
    </location>
</feature>
<gene>
    <name evidence="9" type="ORF">MANES_03G113700v8</name>
</gene>
<comment type="caution">
    <text evidence="9">The sequence shown here is derived from an EMBL/GenBank/DDBJ whole genome shotgun (WGS) entry which is preliminary data.</text>
</comment>
<evidence type="ECO:0000256" key="8">
    <source>
        <dbReference type="SAM" id="MobiDB-lite"/>
    </source>
</evidence>
<evidence type="ECO:0000256" key="3">
    <source>
        <dbReference type="ARBA" id="ARBA00022473"/>
    </source>
</evidence>
<evidence type="ECO:0000256" key="7">
    <source>
        <dbReference type="RuleBase" id="RU367102"/>
    </source>
</evidence>
<proteinExistence type="inferred from homology"/>
<dbReference type="InterPro" id="IPR039455">
    <property type="entry name" value="EPFL"/>
</dbReference>
<evidence type="ECO:0000256" key="6">
    <source>
        <dbReference type="ARBA" id="ARBA00023157"/>
    </source>
</evidence>
<keyword evidence="10" id="KW-1185">Reference proteome</keyword>
<dbReference type="AlphaFoldDB" id="A0A2C9W830"/>
<name>A0A2C9W830_MANES</name>
<dbReference type="STRING" id="3983.A0A2C9W830"/>
<dbReference type="GO" id="GO:0010052">
    <property type="term" value="P:guard cell differentiation"/>
    <property type="evidence" value="ECO:0000318"/>
    <property type="project" value="GO_Central"/>
</dbReference>
<evidence type="ECO:0000256" key="5">
    <source>
        <dbReference type="ARBA" id="ARBA00022729"/>
    </source>
</evidence>
<comment type="similarity">
    <text evidence="2 7">Belongs to the plant cysteine rich small secretory peptide family. Epidermal patterning factor subfamily.</text>
</comment>
<accession>A0A2C9W830</accession>